<keyword evidence="1" id="KW-0472">Membrane</keyword>
<name>X1IRU0_9ZZZZ</name>
<protein>
    <submittedName>
        <fullName evidence="2">Uncharacterized protein</fullName>
    </submittedName>
</protein>
<comment type="caution">
    <text evidence="2">The sequence shown here is derived from an EMBL/GenBank/DDBJ whole genome shotgun (WGS) entry which is preliminary data.</text>
</comment>
<proteinExistence type="predicted"/>
<gene>
    <name evidence="2" type="ORF">S03H2_57943</name>
</gene>
<reference evidence="2" key="1">
    <citation type="journal article" date="2014" name="Front. Microbiol.">
        <title>High frequency of phylogenetically diverse reductive dehalogenase-homologous genes in deep subseafloor sedimentary metagenomes.</title>
        <authorList>
            <person name="Kawai M."/>
            <person name="Futagami T."/>
            <person name="Toyoda A."/>
            <person name="Takaki Y."/>
            <person name="Nishi S."/>
            <person name="Hori S."/>
            <person name="Arai W."/>
            <person name="Tsubouchi T."/>
            <person name="Morono Y."/>
            <person name="Uchiyama I."/>
            <person name="Ito T."/>
            <person name="Fujiyama A."/>
            <person name="Inagaki F."/>
            <person name="Takami H."/>
        </authorList>
    </citation>
    <scope>NUCLEOTIDE SEQUENCE</scope>
    <source>
        <strain evidence="2">Expedition CK06-06</strain>
    </source>
</reference>
<evidence type="ECO:0000256" key="1">
    <source>
        <dbReference type="SAM" id="Phobius"/>
    </source>
</evidence>
<dbReference type="AlphaFoldDB" id="X1IRU0"/>
<accession>X1IRU0</accession>
<evidence type="ECO:0000313" key="2">
    <source>
        <dbReference type="EMBL" id="GAH85166.1"/>
    </source>
</evidence>
<keyword evidence="1" id="KW-1133">Transmembrane helix</keyword>
<keyword evidence="1" id="KW-0812">Transmembrane</keyword>
<feature type="non-terminal residue" evidence="2">
    <location>
        <position position="76"/>
    </location>
</feature>
<sequence>MSRRRHRSKKPVAENGKTGQLVFILVTAVLAGIPFIYGKYIEFGIDGPFDSALNVYTAKCITNGQKLGVEVLPSVR</sequence>
<organism evidence="2">
    <name type="scientific">marine sediment metagenome</name>
    <dbReference type="NCBI Taxonomy" id="412755"/>
    <lineage>
        <taxon>unclassified sequences</taxon>
        <taxon>metagenomes</taxon>
        <taxon>ecological metagenomes</taxon>
    </lineage>
</organism>
<dbReference type="EMBL" id="BARU01037161">
    <property type="protein sequence ID" value="GAH85166.1"/>
    <property type="molecule type" value="Genomic_DNA"/>
</dbReference>
<feature type="transmembrane region" description="Helical" evidence="1">
    <location>
        <begin position="21"/>
        <end position="41"/>
    </location>
</feature>